<sequence>MIASRAADILATEPSSADAVAEATAELPSYVADVTRWDLVAAVEKAADSIARSRHPLLGDVLGPGPVPWECWQCELVEPWPILADAAARLGSPLPSRHPNAGHWAVTTD</sequence>
<reference evidence="1 2" key="1">
    <citation type="submission" date="2017-05" db="EMBL/GenBank/DDBJ databases">
        <title>Biotechnological potential of actinobacteria isolated from South African environments.</title>
        <authorList>
            <person name="Le Roes-Hill M."/>
            <person name="Prins A."/>
            <person name="Durrell K.A."/>
        </authorList>
    </citation>
    <scope>NUCLEOTIDE SEQUENCE [LARGE SCALE GENOMIC DNA]</scope>
    <source>
        <strain evidence="1">BS2</strain>
    </source>
</reference>
<gene>
    <name evidence="1" type="ORF">CA982_20660</name>
</gene>
<protein>
    <submittedName>
        <fullName evidence="1">Uncharacterized protein</fullName>
    </submittedName>
</protein>
<dbReference type="AlphaFoldDB" id="A0A243Q6Q1"/>
<accession>A0A243Q6Q1</accession>
<evidence type="ECO:0000313" key="2">
    <source>
        <dbReference type="Proteomes" id="UP000194632"/>
    </source>
</evidence>
<keyword evidence="2" id="KW-1185">Reference proteome</keyword>
<dbReference type="EMBL" id="NGFO01000029">
    <property type="protein sequence ID" value="OUC76660.1"/>
    <property type="molecule type" value="Genomic_DNA"/>
</dbReference>
<dbReference type="OrthoDB" id="4381000at2"/>
<name>A0A243Q6Q1_9ACTN</name>
<proteinExistence type="predicted"/>
<comment type="caution">
    <text evidence="1">The sequence shown here is derived from an EMBL/GenBank/DDBJ whole genome shotgun (WGS) entry which is preliminary data.</text>
</comment>
<organism evidence="1 2">
    <name type="scientific">Gordonia lacunae</name>
    <dbReference type="NCBI Taxonomy" id="417102"/>
    <lineage>
        <taxon>Bacteria</taxon>
        <taxon>Bacillati</taxon>
        <taxon>Actinomycetota</taxon>
        <taxon>Actinomycetes</taxon>
        <taxon>Mycobacteriales</taxon>
        <taxon>Gordoniaceae</taxon>
        <taxon>Gordonia</taxon>
    </lineage>
</organism>
<evidence type="ECO:0000313" key="1">
    <source>
        <dbReference type="EMBL" id="OUC76660.1"/>
    </source>
</evidence>
<dbReference type="Proteomes" id="UP000194632">
    <property type="component" value="Unassembled WGS sequence"/>
</dbReference>
<dbReference type="RefSeq" id="WP_086537121.1">
    <property type="nucleotide sequence ID" value="NZ_NGFO01000029.1"/>
</dbReference>